<dbReference type="Pfam" id="PF00389">
    <property type="entry name" value="2-Hacid_dh"/>
    <property type="match status" value="1"/>
</dbReference>
<dbReference type="CDD" id="cd12175">
    <property type="entry name" value="2-Hacid_dh_11"/>
    <property type="match status" value="1"/>
</dbReference>
<feature type="domain" description="D-isomer specific 2-hydroxyacid dehydrogenase NAD-binding" evidence="6">
    <location>
        <begin position="109"/>
        <end position="293"/>
    </location>
</feature>
<evidence type="ECO:0000256" key="3">
    <source>
        <dbReference type="ARBA" id="ARBA00023027"/>
    </source>
</evidence>
<dbReference type="InterPro" id="IPR006139">
    <property type="entry name" value="D-isomer_2_OHA_DH_cat_dom"/>
</dbReference>
<keyword evidence="8" id="KW-1185">Reference proteome</keyword>
<dbReference type="STRING" id="679200.HMPREF9333_00200"/>
<evidence type="ECO:0000313" key="8">
    <source>
        <dbReference type="Proteomes" id="UP000003011"/>
    </source>
</evidence>
<dbReference type="Gene3D" id="3.40.50.720">
    <property type="entry name" value="NAD(P)-binding Rossmann-like Domain"/>
    <property type="match status" value="2"/>
</dbReference>
<dbReference type="InterPro" id="IPR036291">
    <property type="entry name" value="NAD(P)-bd_dom_sf"/>
</dbReference>
<evidence type="ECO:0000256" key="1">
    <source>
        <dbReference type="ARBA" id="ARBA00005854"/>
    </source>
</evidence>
<dbReference type="PANTHER" id="PTHR43761:SF1">
    <property type="entry name" value="D-ISOMER SPECIFIC 2-HYDROXYACID DEHYDROGENASE CATALYTIC DOMAIN-CONTAINING PROTEIN-RELATED"/>
    <property type="match status" value="1"/>
</dbReference>
<name>G5GF62_9FIRM</name>
<dbReference type="InterPro" id="IPR006140">
    <property type="entry name" value="D-isomer_DH_NAD-bd"/>
</dbReference>
<dbReference type="EMBL" id="ACZL01000003">
    <property type="protein sequence ID" value="EHI56753.1"/>
    <property type="molecule type" value="Genomic_DNA"/>
</dbReference>
<gene>
    <name evidence="7" type="ORF">HMPREF9333_00200</name>
</gene>
<dbReference type="RefSeq" id="WP_005539173.1">
    <property type="nucleotide sequence ID" value="NZ_JH378829.1"/>
</dbReference>
<feature type="domain" description="D-isomer specific 2-hydroxyacid dehydrogenase catalytic" evidence="5">
    <location>
        <begin position="11"/>
        <end position="325"/>
    </location>
</feature>
<dbReference type="InterPro" id="IPR050418">
    <property type="entry name" value="D-iso_2-hydroxyacid_DH_PdxB"/>
</dbReference>
<proteinExistence type="inferred from homology"/>
<dbReference type="GO" id="GO:0051287">
    <property type="term" value="F:NAD binding"/>
    <property type="evidence" value="ECO:0007669"/>
    <property type="project" value="InterPro"/>
</dbReference>
<dbReference type="InterPro" id="IPR029753">
    <property type="entry name" value="D-isomer_DH_CS"/>
</dbReference>
<keyword evidence="2 4" id="KW-0560">Oxidoreductase</keyword>
<dbReference type="OrthoDB" id="9805416at2"/>
<dbReference type="AlphaFoldDB" id="G5GF62"/>
<comment type="caution">
    <text evidence="7">The sequence shown here is derived from an EMBL/GenBank/DDBJ whole genome shotgun (WGS) entry which is preliminary data.</text>
</comment>
<protein>
    <submittedName>
        <fullName evidence="7">Uncharacterized protein</fullName>
    </submittedName>
</protein>
<keyword evidence="3" id="KW-0520">NAD</keyword>
<dbReference type="PATRIC" id="fig|679200.3.peg.221"/>
<evidence type="ECO:0000256" key="2">
    <source>
        <dbReference type="ARBA" id="ARBA00023002"/>
    </source>
</evidence>
<dbReference type="PROSITE" id="PS00671">
    <property type="entry name" value="D_2_HYDROXYACID_DH_3"/>
    <property type="match status" value="1"/>
</dbReference>
<evidence type="ECO:0000313" key="7">
    <source>
        <dbReference type="EMBL" id="EHI56753.1"/>
    </source>
</evidence>
<evidence type="ECO:0000256" key="4">
    <source>
        <dbReference type="RuleBase" id="RU003719"/>
    </source>
</evidence>
<evidence type="ECO:0000259" key="5">
    <source>
        <dbReference type="Pfam" id="PF00389"/>
    </source>
</evidence>
<dbReference type="Pfam" id="PF02826">
    <property type="entry name" value="2-Hacid_dh_C"/>
    <property type="match status" value="1"/>
</dbReference>
<organism evidence="7 8">
    <name type="scientific">Johnsonella ignava ATCC 51276</name>
    <dbReference type="NCBI Taxonomy" id="679200"/>
    <lineage>
        <taxon>Bacteria</taxon>
        <taxon>Bacillati</taxon>
        <taxon>Bacillota</taxon>
        <taxon>Clostridia</taxon>
        <taxon>Lachnospirales</taxon>
        <taxon>Lachnospiraceae</taxon>
        <taxon>Johnsonella</taxon>
    </lineage>
</organism>
<comment type="similarity">
    <text evidence="1 4">Belongs to the D-isomer specific 2-hydroxyacid dehydrogenase family.</text>
</comment>
<dbReference type="HOGENOM" id="CLU_019796_1_3_9"/>
<sequence length="327" mass="36721">MFKVKCTFPEQHVEKFGKNKPEGFEFEYVKLPCSDEELIEKFNGADIIFCGPVDFIRRDVIKSLPNLKLIQSLGVGYDKIDLEAAKENSVYVCNNRAVNAASVAEHAVLLMLACLKNLAYADSEIKNGKFNEVFKEFRVKGHTELGGKTVGLVGVGAIGKSVVKFLNAFGCKLMYTDVIRCDKEFEEKYNLKYTNYDELYEKCDILSYHVPVQPETIGLVNKNSIAKMKDNVIIINVARGEIVNNEDLAEALNSGKVIAGLDVIAPEPPEADHPLFRLTEEGKKRLTMTPHMAGTTDDAFMRMYSWSYENMRRVKNGEKPNNIVNGL</sequence>
<dbReference type="PANTHER" id="PTHR43761">
    <property type="entry name" value="D-ISOMER SPECIFIC 2-HYDROXYACID DEHYDROGENASE FAMILY PROTEIN (AFU_ORTHOLOGUE AFUA_1G13630)"/>
    <property type="match status" value="1"/>
</dbReference>
<dbReference type="eggNOG" id="COG1052">
    <property type="taxonomic scope" value="Bacteria"/>
</dbReference>
<accession>G5GF62</accession>
<dbReference type="SUPFAM" id="SSF51735">
    <property type="entry name" value="NAD(P)-binding Rossmann-fold domains"/>
    <property type="match status" value="1"/>
</dbReference>
<dbReference type="Proteomes" id="UP000003011">
    <property type="component" value="Unassembled WGS sequence"/>
</dbReference>
<dbReference type="GO" id="GO:0016616">
    <property type="term" value="F:oxidoreductase activity, acting on the CH-OH group of donors, NAD or NADP as acceptor"/>
    <property type="evidence" value="ECO:0007669"/>
    <property type="project" value="InterPro"/>
</dbReference>
<dbReference type="SUPFAM" id="SSF52283">
    <property type="entry name" value="Formate/glycerate dehydrogenase catalytic domain-like"/>
    <property type="match status" value="1"/>
</dbReference>
<evidence type="ECO:0000259" key="6">
    <source>
        <dbReference type="Pfam" id="PF02826"/>
    </source>
</evidence>
<reference evidence="7 8" key="1">
    <citation type="submission" date="2011-08" db="EMBL/GenBank/DDBJ databases">
        <title>The Genome Sequence of Johnsonella ignava ATCC 51276.</title>
        <authorList>
            <consortium name="The Broad Institute Genome Sequencing Platform"/>
            <person name="Earl A."/>
            <person name="Ward D."/>
            <person name="Feldgarden M."/>
            <person name="Gevers D."/>
            <person name="Izard J."/>
            <person name="Blanton J.M."/>
            <person name="Baranova O.V."/>
            <person name="Dewhirst F.E."/>
            <person name="Young S.K."/>
            <person name="Zeng Q."/>
            <person name="Gargeya S."/>
            <person name="Fitzgerald M."/>
            <person name="Haas B."/>
            <person name="Abouelleil A."/>
            <person name="Alvarado L."/>
            <person name="Arachchi H.M."/>
            <person name="Berlin A."/>
            <person name="Brown A."/>
            <person name="Chapman S.B."/>
            <person name="Chen Z."/>
            <person name="Dunbar C."/>
            <person name="Freedman E."/>
            <person name="Gearin G."/>
            <person name="Gellesch M."/>
            <person name="Goldberg J."/>
            <person name="Griggs A."/>
            <person name="Gujja S."/>
            <person name="Heiman D."/>
            <person name="Howarth C."/>
            <person name="Larson L."/>
            <person name="Lui A."/>
            <person name="MacDonald P.J.P."/>
            <person name="Montmayeur A."/>
            <person name="Murphy C."/>
            <person name="Neiman D."/>
            <person name="Pearson M."/>
            <person name="Priest M."/>
            <person name="Roberts A."/>
            <person name="Saif S."/>
            <person name="Shea T."/>
            <person name="Shenoy N."/>
            <person name="Sisk P."/>
            <person name="Stolte C."/>
            <person name="Sykes S."/>
            <person name="Wortman J."/>
            <person name="Nusbaum C."/>
            <person name="Birren B."/>
        </authorList>
    </citation>
    <scope>NUCLEOTIDE SEQUENCE [LARGE SCALE GENOMIC DNA]</scope>
    <source>
        <strain evidence="7 8">ATCC 51276</strain>
    </source>
</reference>